<dbReference type="InterPro" id="IPR036697">
    <property type="entry name" value="Hemocyanin_N_sf"/>
</dbReference>
<dbReference type="GO" id="GO:0005576">
    <property type="term" value="C:extracellular region"/>
    <property type="evidence" value="ECO:0007669"/>
    <property type="project" value="UniProtKB-SubCell"/>
</dbReference>
<dbReference type="InterPro" id="IPR008922">
    <property type="entry name" value="Di-copper_centre_dom_sf"/>
</dbReference>
<evidence type="ECO:0000256" key="9">
    <source>
        <dbReference type="ARBA" id="ARBA00023157"/>
    </source>
</evidence>
<dbReference type="EMBL" id="ATLV01023084">
    <property type="status" value="NOT_ANNOTATED_CDS"/>
    <property type="molecule type" value="Genomic_DNA"/>
</dbReference>
<keyword evidence="4" id="KW-0964">Secreted</keyword>
<dbReference type="OrthoDB" id="8119704at2759"/>
<dbReference type="Pfam" id="PF00372">
    <property type="entry name" value="Hemocyanin_M"/>
    <property type="match status" value="1"/>
</dbReference>
<evidence type="ECO:0000256" key="1">
    <source>
        <dbReference type="ARBA" id="ARBA00001973"/>
    </source>
</evidence>
<keyword evidence="9" id="KW-1015">Disulfide bond</keyword>
<dbReference type="STRING" id="74873.A0A084WDY9"/>
<gene>
    <name evidence="11" type="ORF">ZHAS_00016560</name>
</gene>
<dbReference type="PRINTS" id="PR00187">
    <property type="entry name" value="HAEMOCYANIN"/>
</dbReference>
<evidence type="ECO:0000256" key="3">
    <source>
        <dbReference type="ARBA" id="ARBA00009928"/>
    </source>
</evidence>
<dbReference type="Proteomes" id="UP000030765">
    <property type="component" value="Unassembled WGS sequence"/>
</dbReference>
<dbReference type="EMBL" id="KE525340">
    <property type="protein sequence ID" value="KFB48433.1"/>
    <property type="molecule type" value="Genomic_DNA"/>
</dbReference>
<evidence type="ECO:0000259" key="10">
    <source>
        <dbReference type="PROSITE" id="PS00498"/>
    </source>
</evidence>
<dbReference type="SUPFAM" id="SSF81296">
    <property type="entry name" value="E set domains"/>
    <property type="match status" value="1"/>
</dbReference>
<evidence type="ECO:0000256" key="2">
    <source>
        <dbReference type="ARBA" id="ARBA00004613"/>
    </source>
</evidence>
<dbReference type="InterPro" id="IPR005203">
    <property type="entry name" value="Hemocyanin_C"/>
</dbReference>
<comment type="cofactor">
    <cofactor evidence="1">
        <name>Cu(2+)</name>
        <dbReference type="ChEBI" id="CHEBI:29036"/>
    </cofactor>
</comment>
<keyword evidence="7" id="KW-0186">Copper</keyword>
<dbReference type="Gene3D" id="2.60.40.1520">
    <property type="entry name" value="Hemocyanin, C-terminal domain"/>
    <property type="match status" value="1"/>
</dbReference>
<dbReference type="PROSITE" id="PS00209">
    <property type="entry name" value="HEMOCYANIN_1"/>
    <property type="match status" value="1"/>
</dbReference>
<dbReference type="InterPro" id="IPR014756">
    <property type="entry name" value="Ig_E-set"/>
</dbReference>
<dbReference type="PROSITE" id="PS00210">
    <property type="entry name" value="HEMOCYANIN_2"/>
    <property type="match status" value="1"/>
</dbReference>
<keyword evidence="8" id="KW-0503">Monooxygenase</keyword>
<dbReference type="InterPro" id="IPR013788">
    <property type="entry name" value="Hemocyanin/hexamerin"/>
</dbReference>
<dbReference type="GO" id="GO:0004097">
    <property type="term" value="F:catechol oxidase activity"/>
    <property type="evidence" value="ECO:0007669"/>
    <property type="project" value="UniProtKB-ARBA"/>
</dbReference>
<reference evidence="11 13" key="1">
    <citation type="journal article" date="2014" name="BMC Genomics">
        <title>Genome sequence of Anopheles sinensis provides insight into genetics basis of mosquito competence for malaria parasites.</title>
        <authorList>
            <person name="Zhou D."/>
            <person name="Zhang D."/>
            <person name="Ding G."/>
            <person name="Shi L."/>
            <person name="Hou Q."/>
            <person name="Ye Y."/>
            <person name="Xu Y."/>
            <person name="Zhou H."/>
            <person name="Xiong C."/>
            <person name="Li S."/>
            <person name="Yu J."/>
            <person name="Hong S."/>
            <person name="Yu X."/>
            <person name="Zou P."/>
            <person name="Chen C."/>
            <person name="Chang X."/>
            <person name="Wang W."/>
            <person name="Lv Y."/>
            <person name="Sun Y."/>
            <person name="Ma L."/>
            <person name="Shen B."/>
            <person name="Zhu C."/>
        </authorList>
    </citation>
    <scope>NUCLEOTIDE SEQUENCE [LARGE SCALE GENOMIC DNA]</scope>
</reference>
<reference evidence="12" key="2">
    <citation type="submission" date="2020-05" db="UniProtKB">
        <authorList>
            <consortium name="EnsemblMetazoa"/>
        </authorList>
    </citation>
    <scope>IDENTIFICATION</scope>
</reference>
<dbReference type="SUPFAM" id="SSF48056">
    <property type="entry name" value="Di-copper centre-containing domain"/>
    <property type="match status" value="1"/>
</dbReference>
<accession>A0A084WDY9</accession>
<sequence>MSNIETGFLCLMTRPMEPLFYPKYDGTVFMDLPSEYLPDRYQSIAASLKSRFSSTAQQSVVVKPVDLPDLSYTGRVSRYGNFNLFGAAHRKVAGQLVAELLAQPDPESMLSVAAYARDRLNPTLFQYSLAVALMHRKDTGSVPIPSFLEMFPARFVDPALFPRLREEGFVVQQGERVAVEIPHTLTASEEEPEQRLAYWREDIGLNLHHWHWHLVYPQEGPREVVNKDRRGELFYYMHRQTVARYNVERFSNLMSTVEPMDNLREPIPEAYFPKILNSALNQTYPGRPANVVLSHVNRPEDDAVTNVLEMESWLNRIREAINTGAAQATDGTRVPLDNETGIDVLGNMVESSILSVNPDHYGNWHSLGHSLIAFVHDPDNQYLEGHGVMNDVTTAMRDPTFYRFHAHVDDLFELHKQRLTPYGVPELSFPGVTIEAASVQITSGQAARNRLLTFWQRTQVDLGTGLDFGPQGNVVATFTHLQHAPFSYMLRVHSEGSDYRKGTVRIFMAPIYDADGGQLLLSQQRRYMLEMDKFVVNLHPGVNRIVRRSDESSVSIPYERTFRRVDESNLPGSERFRFCNCGWPDHLLLPKGRSEGQQFDLFVMVSDYANDSVPLDFNEKESCNDSHSYCGLRDQLYPDRRAMGYPFDRVPTADDHLMIDFVSRFPNMSRTVTEVIFMNTIIART</sequence>
<dbReference type="PANTHER" id="PTHR11511:SF24">
    <property type="entry name" value="GH04080P"/>
    <property type="match status" value="1"/>
</dbReference>
<dbReference type="FunFam" id="2.60.40.1520:FF:000001">
    <property type="entry name" value="Hemocyanin subunit 2"/>
    <property type="match status" value="1"/>
</dbReference>
<dbReference type="InterPro" id="IPR037020">
    <property type="entry name" value="Hemocyanin_C_sf"/>
</dbReference>
<name>A0A084WDY9_ANOSI</name>
<dbReference type="PANTHER" id="PTHR11511">
    <property type="entry name" value="LARVAL STORAGE PROTEIN/PHENOLOXIDASE"/>
    <property type="match status" value="1"/>
</dbReference>
<evidence type="ECO:0000313" key="11">
    <source>
        <dbReference type="EMBL" id="KFB48433.1"/>
    </source>
</evidence>
<comment type="subcellular location">
    <subcellularLocation>
        <location evidence="2">Secreted</location>
    </subcellularLocation>
</comment>
<evidence type="ECO:0000256" key="4">
    <source>
        <dbReference type="ARBA" id="ARBA00022525"/>
    </source>
</evidence>
<dbReference type="InterPro" id="IPR002227">
    <property type="entry name" value="Tyrosinase_Cu-bd"/>
</dbReference>
<proteinExistence type="inferred from homology"/>
<dbReference type="PROSITE" id="PS00498">
    <property type="entry name" value="TYROSINASE_2"/>
    <property type="match status" value="1"/>
</dbReference>
<dbReference type="Pfam" id="PF03723">
    <property type="entry name" value="Hemocyanin_C"/>
    <property type="match status" value="1"/>
</dbReference>
<dbReference type="Gene3D" id="1.10.1280.10">
    <property type="entry name" value="Di-copper center containing domain from catechol oxidase"/>
    <property type="match status" value="1"/>
</dbReference>
<dbReference type="GO" id="GO:0046872">
    <property type="term" value="F:metal ion binding"/>
    <property type="evidence" value="ECO:0007669"/>
    <property type="project" value="UniProtKB-KW"/>
</dbReference>
<dbReference type="SUPFAM" id="SSF48050">
    <property type="entry name" value="Hemocyanin, N-terminal domain"/>
    <property type="match status" value="1"/>
</dbReference>
<keyword evidence="6" id="KW-0560">Oxidoreductase</keyword>
<evidence type="ECO:0000256" key="7">
    <source>
        <dbReference type="ARBA" id="ARBA00023008"/>
    </source>
</evidence>
<keyword evidence="13" id="KW-1185">Reference proteome</keyword>
<organism evidence="11">
    <name type="scientific">Anopheles sinensis</name>
    <name type="common">Mosquito</name>
    <dbReference type="NCBI Taxonomy" id="74873"/>
    <lineage>
        <taxon>Eukaryota</taxon>
        <taxon>Metazoa</taxon>
        <taxon>Ecdysozoa</taxon>
        <taxon>Arthropoda</taxon>
        <taxon>Hexapoda</taxon>
        <taxon>Insecta</taxon>
        <taxon>Pterygota</taxon>
        <taxon>Neoptera</taxon>
        <taxon>Endopterygota</taxon>
        <taxon>Diptera</taxon>
        <taxon>Nematocera</taxon>
        <taxon>Culicoidea</taxon>
        <taxon>Culicidae</taxon>
        <taxon>Anophelinae</taxon>
        <taxon>Anopheles</taxon>
    </lineage>
</organism>
<evidence type="ECO:0000256" key="6">
    <source>
        <dbReference type="ARBA" id="ARBA00023002"/>
    </source>
</evidence>
<dbReference type="VEuPathDB" id="VectorBase:ASIS011728"/>
<feature type="domain" description="Tyrosinase copper-binding" evidence="10">
    <location>
        <begin position="398"/>
        <end position="409"/>
    </location>
</feature>
<protein>
    <submittedName>
        <fullName evidence="11">AGAP004978-PA-like protein</fullName>
    </submittedName>
</protein>
<dbReference type="OMA" id="YMLEMDK"/>
<dbReference type="Pfam" id="PF03722">
    <property type="entry name" value="Hemocyanin_N"/>
    <property type="match status" value="1"/>
</dbReference>
<comment type="similarity">
    <text evidence="3">Belongs to the tyrosinase family.</text>
</comment>
<evidence type="ECO:0000256" key="5">
    <source>
        <dbReference type="ARBA" id="ARBA00022723"/>
    </source>
</evidence>
<dbReference type="InterPro" id="IPR005204">
    <property type="entry name" value="Hemocyanin_N"/>
</dbReference>
<dbReference type="InterPro" id="IPR000896">
    <property type="entry name" value="Hemocyanin/hexamerin_mid_dom"/>
</dbReference>
<evidence type="ECO:0000256" key="8">
    <source>
        <dbReference type="ARBA" id="ARBA00023033"/>
    </source>
</evidence>
<dbReference type="VEuPathDB" id="VectorBase:ASIC016560"/>
<dbReference type="AlphaFoldDB" id="A0A084WDY9"/>
<dbReference type="Gene3D" id="1.20.1370.10">
    <property type="entry name" value="Hemocyanin, N-terminal domain"/>
    <property type="match status" value="1"/>
</dbReference>
<keyword evidence="5" id="KW-0479">Metal-binding</keyword>
<evidence type="ECO:0000313" key="12">
    <source>
        <dbReference type="EnsemblMetazoa" id="ASIC016560-PA"/>
    </source>
</evidence>
<dbReference type="EnsemblMetazoa" id="ASIC016560-RA">
    <property type="protein sequence ID" value="ASIC016560-PA"/>
    <property type="gene ID" value="ASIC016560"/>
</dbReference>
<evidence type="ECO:0000313" key="13">
    <source>
        <dbReference type="Proteomes" id="UP000030765"/>
    </source>
</evidence>